<dbReference type="OrthoDB" id="121597at2"/>
<organism evidence="2 3">
    <name type="scientific">Devosia equisanguinis</name>
    <dbReference type="NCBI Taxonomy" id="2490941"/>
    <lineage>
        <taxon>Bacteria</taxon>
        <taxon>Pseudomonadati</taxon>
        <taxon>Pseudomonadota</taxon>
        <taxon>Alphaproteobacteria</taxon>
        <taxon>Hyphomicrobiales</taxon>
        <taxon>Devosiaceae</taxon>
        <taxon>Devosia</taxon>
    </lineage>
</organism>
<evidence type="ECO:0000313" key="3">
    <source>
        <dbReference type="Proteomes" id="UP000268844"/>
    </source>
</evidence>
<dbReference type="RefSeq" id="WP_126151128.1">
    <property type="nucleotide sequence ID" value="NZ_JBHTMH010000005.1"/>
</dbReference>
<dbReference type="InterPro" id="IPR035093">
    <property type="entry name" value="RelE/ParE_toxin_dom_sf"/>
</dbReference>
<dbReference type="Gene3D" id="3.30.2310.20">
    <property type="entry name" value="RelE-like"/>
    <property type="match status" value="1"/>
</dbReference>
<sequence>MPHLAYTDQALRDLQRLRAFLLVKNLRAAARAGETILSYLDALETAPEIGRPLDAKRRELVIPFSNGGYVALYEYLPLENLIVVQSIRHQNEISGG</sequence>
<keyword evidence="1" id="KW-1277">Toxin-antitoxin system</keyword>
<reference evidence="2 3" key="1">
    <citation type="submission" date="2018-12" db="EMBL/GenBank/DDBJ databases">
        <authorList>
            <person name="Criscuolo A."/>
        </authorList>
    </citation>
    <scope>NUCLEOTIDE SEQUENCE [LARGE SCALE GENOMIC DNA]</scope>
    <source>
        <strain evidence="2">ACIP1116281</strain>
    </source>
</reference>
<dbReference type="Proteomes" id="UP000268844">
    <property type="component" value="Unassembled WGS sequence"/>
</dbReference>
<dbReference type="EMBL" id="UZWD01000034">
    <property type="protein sequence ID" value="VDS05594.1"/>
    <property type="molecule type" value="Genomic_DNA"/>
</dbReference>
<proteinExistence type="predicted"/>
<gene>
    <name evidence="2" type="primary">relE1</name>
    <name evidence="2" type="ORF">DEVEQU_02736</name>
</gene>
<dbReference type="AlphaFoldDB" id="A0A3S5D3J1"/>
<protein>
    <submittedName>
        <fullName evidence="2">Toxin RelE1</fullName>
    </submittedName>
</protein>
<name>A0A3S5D3J1_9HYPH</name>
<keyword evidence="3" id="KW-1185">Reference proteome</keyword>
<dbReference type="Pfam" id="PF05016">
    <property type="entry name" value="ParE_toxin"/>
    <property type="match status" value="1"/>
</dbReference>
<evidence type="ECO:0000313" key="2">
    <source>
        <dbReference type="EMBL" id="VDS05594.1"/>
    </source>
</evidence>
<evidence type="ECO:0000256" key="1">
    <source>
        <dbReference type="ARBA" id="ARBA00022649"/>
    </source>
</evidence>
<accession>A0A3S5D3J1</accession>
<dbReference type="InterPro" id="IPR007712">
    <property type="entry name" value="RelE/ParE_toxin"/>
</dbReference>